<name>A0A8H7R546_9FUNG</name>
<sequence length="609" mass="70129">MLTDYYQKEKEILKDMHMYQDIIEQYQQDDQDDNSGVTVSQHLSPEQYLYEFPTKTCLKALAYLDSEEEEYSFFDESSFFTTDSYTAIESVQNNDDDNDHMNWNEDTILVDDGGLSPLQLPAQADILTNIRPRESFVNCLTQSSQAVGPSSFLSDVRKDHMYYHVTPTRTTPYIRKGYSFTSEQEYCDNVPMMVSDSDDTTTTTKSSTSSRIVLIKLNKHKQSPMTFVQRCPTSLTYFATDEGYNDDEDDQFDESEELESHCVFYPLTDDDQDDDQNSHWTLQEQAAVKIQSLWRGYRSRCENKQIFSSFRPEQRVFLNLANVCSRLHNRQMNNVDDRLHQLEQRVRQETAMRMAFEKAMEDMTVLIDQQQKILYDRVEQEVHMRQLYEEKMNTALAQLQPLESRLRKEVNARNKMEEMMSRVLDQMQESESSRLEQAKQDAESRNLMQAKLDRAMEEISIIKKQATTTRNNSEITSPSNQSGRPTLVTVRRSTLKSTSPPTTLSSKASSASSSSSSTTTTTTTTTTTNIKSSVTPNSTTIRRSTRPNINNNNIITNNNTRKSTNNNNNILLERPSVVPSIRRPLLNSRISNTTAATTPPVRRTFLSRK</sequence>
<dbReference type="SMART" id="SM00015">
    <property type="entry name" value="IQ"/>
    <property type="match status" value="1"/>
</dbReference>
<feature type="coiled-coil region" evidence="1">
    <location>
        <begin position="325"/>
        <end position="359"/>
    </location>
</feature>
<dbReference type="AlphaFoldDB" id="A0A8H7R546"/>
<evidence type="ECO:0000256" key="2">
    <source>
        <dbReference type="SAM" id="MobiDB-lite"/>
    </source>
</evidence>
<keyword evidence="1" id="KW-0175">Coiled coil</keyword>
<evidence type="ECO:0000256" key="1">
    <source>
        <dbReference type="SAM" id="Coils"/>
    </source>
</evidence>
<dbReference type="InterPro" id="IPR000048">
    <property type="entry name" value="IQ_motif_EF-hand-BS"/>
</dbReference>
<keyword evidence="4" id="KW-1185">Reference proteome</keyword>
<evidence type="ECO:0000313" key="3">
    <source>
        <dbReference type="EMBL" id="KAG2204604.1"/>
    </source>
</evidence>
<feature type="compositionally biased region" description="Low complexity" evidence="2">
    <location>
        <begin position="495"/>
        <end position="528"/>
    </location>
</feature>
<organism evidence="3 4">
    <name type="scientific">Mucor plumbeus</name>
    <dbReference type="NCBI Taxonomy" id="97098"/>
    <lineage>
        <taxon>Eukaryota</taxon>
        <taxon>Fungi</taxon>
        <taxon>Fungi incertae sedis</taxon>
        <taxon>Mucoromycota</taxon>
        <taxon>Mucoromycotina</taxon>
        <taxon>Mucoromycetes</taxon>
        <taxon>Mucorales</taxon>
        <taxon>Mucorineae</taxon>
        <taxon>Mucoraceae</taxon>
        <taxon>Mucor</taxon>
    </lineage>
</organism>
<feature type="compositionally biased region" description="Low complexity" evidence="2">
    <location>
        <begin position="535"/>
        <end position="568"/>
    </location>
</feature>
<protein>
    <submittedName>
        <fullName evidence="3">Uncharacterized protein</fullName>
    </submittedName>
</protein>
<dbReference type="CDD" id="cd23767">
    <property type="entry name" value="IQCD"/>
    <property type="match status" value="1"/>
</dbReference>
<proteinExistence type="predicted"/>
<gene>
    <name evidence="3" type="ORF">INT46_005331</name>
</gene>
<dbReference type="Pfam" id="PF00612">
    <property type="entry name" value="IQ"/>
    <property type="match status" value="1"/>
</dbReference>
<feature type="region of interest" description="Disordered" evidence="2">
    <location>
        <begin position="463"/>
        <end position="568"/>
    </location>
</feature>
<evidence type="ECO:0000313" key="4">
    <source>
        <dbReference type="Proteomes" id="UP000650833"/>
    </source>
</evidence>
<dbReference type="Gene3D" id="1.20.5.190">
    <property type="match status" value="1"/>
</dbReference>
<dbReference type="EMBL" id="JAEPRC010000194">
    <property type="protein sequence ID" value="KAG2204604.1"/>
    <property type="molecule type" value="Genomic_DNA"/>
</dbReference>
<reference evidence="3" key="1">
    <citation type="submission" date="2020-12" db="EMBL/GenBank/DDBJ databases">
        <title>Metabolic potential, ecology and presence of endohyphal bacteria is reflected in genomic diversity of Mucoromycotina.</title>
        <authorList>
            <person name="Muszewska A."/>
            <person name="Okrasinska A."/>
            <person name="Steczkiewicz K."/>
            <person name="Drgas O."/>
            <person name="Orlowska M."/>
            <person name="Perlinska-Lenart U."/>
            <person name="Aleksandrzak-Piekarczyk T."/>
            <person name="Szatraj K."/>
            <person name="Zielenkiewicz U."/>
            <person name="Pilsyk S."/>
            <person name="Malc E."/>
            <person name="Mieczkowski P."/>
            <person name="Kruszewska J.S."/>
            <person name="Biernat P."/>
            <person name="Pawlowska J."/>
        </authorList>
    </citation>
    <scope>NUCLEOTIDE SEQUENCE</scope>
    <source>
        <strain evidence="3">CBS 226.32</strain>
    </source>
</reference>
<dbReference type="PROSITE" id="PS50096">
    <property type="entry name" value="IQ"/>
    <property type="match status" value="1"/>
</dbReference>
<dbReference type="OrthoDB" id="2385347at2759"/>
<feature type="compositionally biased region" description="Polar residues" evidence="2">
    <location>
        <begin position="465"/>
        <end position="484"/>
    </location>
</feature>
<dbReference type="Proteomes" id="UP000650833">
    <property type="component" value="Unassembled WGS sequence"/>
</dbReference>
<accession>A0A8H7R546</accession>
<comment type="caution">
    <text evidence="3">The sequence shown here is derived from an EMBL/GenBank/DDBJ whole genome shotgun (WGS) entry which is preliminary data.</text>
</comment>